<evidence type="ECO:0000313" key="1">
    <source>
        <dbReference type="EMBL" id="MDR6609032.1"/>
    </source>
</evidence>
<organism evidence="1 2">
    <name type="scientific">Pseudomonas synxantha</name>
    <dbReference type="NCBI Taxonomy" id="47883"/>
    <lineage>
        <taxon>Bacteria</taxon>
        <taxon>Pseudomonadati</taxon>
        <taxon>Pseudomonadota</taxon>
        <taxon>Gammaproteobacteria</taxon>
        <taxon>Pseudomonadales</taxon>
        <taxon>Pseudomonadaceae</taxon>
        <taxon>Pseudomonas</taxon>
    </lineage>
</organism>
<gene>
    <name evidence="1" type="ORF">J2X87_004129</name>
</gene>
<proteinExistence type="predicted"/>
<name>A0ACC6JRZ9_9PSED</name>
<dbReference type="Proteomes" id="UP001259420">
    <property type="component" value="Unassembled WGS sequence"/>
</dbReference>
<accession>A0ACC6JRZ9</accession>
<evidence type="ECO:0000313" key="2">
    <source>
        <dbReference type="Proteomes" id="UP001259420"/>
    </source>
</evidence>
<protein>
    <submittedName>
        <fullName evidence="1">ATPase</fullName>
    </submittedName>
</protein>
<reference evidence="1" key="1">
    <citation type="submission" date="2023-07" db="EMBL/GenBank/DDBJ databases">
        <title>Sorghum-associated microbial communities from plants grown in Nebraska, USA.</title>
        <authorList>
            <person name="Schachtman D."/>
        </authorList>
    </citation>
    <scope>NUCLEOTIDE SEQUENCE</scope>
    <source>
        <strain evidence="1">BE46</strain>
    </source>
</reference>
<comment type="caution">
    <text evidence="1">The sequence shown here is derived from an EMBL/GenBank/DDBJ whole genome shotgun (WGS) entry which is preliminary data.</text>
</comment>
<dbReference type="EMBL" id="JAVDSD010000009">
    <property type="protein sequence ID" value="MDR6609032.1"/>
    <property type="molecule type" value="Genomic_DNA"/>
</dbReference>
<sequence>MKLLHFELLGQYKGLANQRFDFSDAPGKVIALIGLNGSGKSQLMELIAEAFAYLERRKRPDFRVRTPLKYRFNLTYEWSDDCNDRELLKRYTVQLGADQSILVGRSACIPAFDIYEGGVTAQWSHEENCVLADLPLPRLIGYASGLNENLQRSFMRNALQYFDVMRTRSRRRIELAQSNVDADDFEQINHKYRRRFPGIFGAPSASDMDDPLRTREADTPLPSSLFLDYDCTNLVVAALGLLSDTERDVLWPEIRLRHPRKVVLQYDLRHVPVEQDSIEDLKQLARAVGDESIRGLSARTTDEQYELYELNYLRAEITIDFMAPNVIGQLRETYRDPARLFWKLYKLQLLGAGQWSPTIRKVLRNDALDENIKKPLKGKLPLTVVELELSDGEHFAPIDDLSDGEAQLLHTIGAVRLFGDAESLFIFDEPETHLNPSWRTRYHLGFEQASRGLVTSQTLISTHSPFLISSLHREAVYRFERIDGQSAMASPSSETFGASFEVLIKKFFGLRSAISQTAVDEIRSHLNDVNMDNAHKRQWIEEQLGESMERAYLLQRLEV</sequence>
<keyword evidence="2" id="KW-1185">Reference proteome</keyword>